<keyword evidence="1" id="KW-0472">Membrane</keyword>
<keyword evidence="1" id="KW-1133">Transmembrane helix</keyword>
<feature type="transmembrane region" description="Helical" evidence="1">
    <location>
        <begin position="174"/>
        <end position="193"/>
    </location>
</feature>
<dbReference type="Pfam" id="PF02517">
    <property type="entry name" value="Rce1-like"/>
    <property type="match status" value="1"/>
</dbReference>
<name>A0A4R7D833_9SPHI</name>
<evidence type="ECO:0000313" key="3">
    <source>
        <dbReference type="EMBL" id="TDS16065.1"/>
    </source>
</evidence>
<keyword evidence="3" id="KW-0378">Hydrolase</keyword>
<dbReference type="GO" id="GO:0006508">
    <property type="term" value="P:proteolysis"/>
    <property type="evidence" value="ECO:0007669"/>
    <property type="project" value="UniProtKB-KW"/>
</dbReference>
<dbReference type="InterPro" id="IPR003675">
    <property type="entry name" value="Rce1/LyrA-like_dom"/>
</dbReference>
<feature type="transmembrane region" description="Helical" evidence="1">
    <location>
        <begin position="90"/>
        <end position="105"/>
    </location>
</feature>
<feature type="transmembrane region" description="Helical" evidence="1">
    <location>
        <begin position="62"/>
        <end position="83"/>
    </location>
</feature>
<feature type="transmembrane region" description="Helical" evidence="1">
    <location>
        <begin position="7"/>
        <end position="26"/>
    </location>
</feature>
<dbReference type="GO" id="GO:0008233">
    <property type="term" value="F:peptidase activity"/>
    <property type="evidence" value="ECO:0007669"/>
    <property type="project" value="UniProtKB-KW"/>
</dbReference>
<dbReference type="OrthoDB" id="1443714at2"/>
<gene>
    <name evidence="3" type="ORF">B0I21_102390</name>
</gene>
<sequence length="220" mass="25258">MKEKLKAVGYCYLLFLSIGFILMALIKSIDNFYVVSNLGLPSILERDALVRLKEYVNGNKTYAIFLSALFVPLIEEVIFRLWLSLKPNHIAISISVIVVSLVFRLRDLFSFNWQSVFIVITAASIYSMVFMFLRSKDTSSYIRKNIPTVLLGSISAIFFGLIHIGNFAPLNGDIWFLYPIYIVPQIILGYFAVYLRIKHGFFYALLFHALINFIAIYPKL</sequence>
<feature type="transmembrane region" description="Helical" evidence="1">
    <location>
        <begin position="111"/>
        <end position="133"/>
    </location>
</feature>
<reference evidence="3 4" key="1">
    <citation type="submission" date="2019-03" db="EMBL/GenBank/DDBJ databases">
        <title>Genomic Encyclopedia of Type Strains, Phase III (KMG-III): the genomes of soil and plant-associated and newly described type strains.</title>
        <authorList>
            <person name="Whitman W."/>
        </authorList>
    </citation>
    <scope>NUCLEOTIDE SEQUENCE [LARGE SCALE GENOMIC DNA]</scope>
    <source>
        <strain evidence="3 4">CGMCC 1.12801</strain>
    </source>
</reference>
<proteinExistence type="predicted"/>
<dbReference type="AlphaFoldDB" id="A0A4R7D833"/>
<dbReference type="RefSeq" id="WP_133639335.1">
    <property type="nucleotide sequence ID" value="NZ_SNZV01000002.1"/>
</dbReference>
<evidence type="ECO:0000313" key="4">
    <source>
        <dbReference type="Proteomes" id="UP000294752"/>
    </source>
</evidence>
<dbReference type="Proteomes" id="UP000294752">
    <property type="component" value="Unassembled WGS sequence"/>
</dbReference>
<evidence type="ECO:0000259" key="2">
    <source>
        <dbReference type="Pfam" id="PF02517"/>
    </source>
</evidence>
<keyword evidence="3" id="KW-0645">Protease</keyword>
<keyword evidence="1" id="KW-0812">Transmembrane</keyword>
<feature type="domain" description="CAAX prenyl protease 2/Lysostaphin resistance protein A-like" evidence="2">
    <location>
        <begin position="61"/>
        <end position="131"/>
    </location>
</feature>
<organism evidence="3 4">
    <name type="scientific">Sphingobacterium paludis</name>
    <dbReference type="NCBI Taxonomy" id="1476465"/>
    <lineage>
        <taxon>Bacteria</taxon>
        <taxon>Pseudomonadati</taxon>
        <taxon>Bacteroidota</taxon>
        <taxon>Sphingobacteriia</taxon>
        <taxon>Sphingobacteriales</taxon>
        <taxon>Sphingobacteriaceae</taxon>
        <taxon>Sphingobacterium</taxon>
    </lineage>
</organism>
<accession>A0A4R7D833</accession>
<feature type="transmembrane region" description="Helical" evidence="1">
    <location>
        <begin position="145"/>
        <end position="168"/>
    </location>
</feature>
<dbReference type="EMBL" id="SNZV01000002">
    <property type="protein sequence ID" value="TDS16065.1"/>
    <property type="molecule type" value="Genomic_DNA"/>
</dbReference>
<feature type="transmembrane region" description="Helical" evidence="1">
    <location>
        <begin position="200"/>
        <end position="217"/>
    </location>
</feature>
<comment type="caution">
    <text evidence="3">The sequence shown here is derived from an EMBL/GenBank/DDBJ whole genome shotgun (WGS) entry which is preliminary data.</text>
</comment>
<protein>
    <submittedName>
        <fullName evidence="3">CAAX prenyl protease-like protein</fullName>
    </submittedName>
</protein>
<evidence type="ECO:0000256" key="1">
    <source>
        <dbReference type="SAM" id="Phobius"/>
    </source>
</evidence>
<keyword evidence="4" id="KW-1185">Reference proteome</keyword>